<keyword evidence="3" id="KW-1185">Reference proteome</keyword>
<organism evidence="2 3">
    <name type="scientific">Dorcoceras hygrometricum</name>
    <dbReference type="NCBI Taxonomy" id="472368"/>
    <lineage>
        <taxon>Eukaryota</taxon>
        <taxon>Viridiplantae</taxon>
        <taxon>Streptophyta</taxon>
        <taxon>Embryophyta</taxon>
        <taxon>Tracheophyta</taxon>
        <taxon>Spermatophyta</taxon>
        <taxon>Magnoliopsida</taxon>
        <taxon>eudicotyledons</taxon>
        <taxon>Gunneridae</taxon>
        <taxon>Pentapetalae</taxon>
        <taxon>asterids</taxon>
        <taxon>lamiids</taxon>
        <taxon>Lamiales</taxon>
        <taxon>Gesneriaceae</taxon>
        <taxon>Didymocarpoideae</taxon>
        <taxon>Trichosporeae</taxon>
        <taxon>Loxocarpinae</taxon>
        <taxon>Dorcoceras</taxon>
    </lineage>
</organism>
<feature type="compositionally biased region" description="Polar residues" evidence="1">
    <location>
        <begin position="183"/>
        <end position="192"/>
    </location>
</feature>
<dbReference type="EMBL" id="KV006402">
    <property type="protein sequence ID" value="KZV32634.1"/>
    <property type="molecule type" value="Genomic_DNA"/>
</dbReference>
<protein>
    <submittedName>
        <fullName evidence="2">Uncharacterized protein</fullName>
    </submittedName>
</protein>
<accession>A0A2Z7BDS6</accession>
<evidence type="ECO:0000313" key="3">
    <source>
        <dbReference type="Proteomes" id="UP000250235"/>
    </source>
</evidence>
<sequence length="269" mass="29225">MIQQEDFALRTSRKIPAGSICFIPAGQPDASISDESESGSVGLHLLRRFVSYLFRRLWRSWKRIAKTSRSRIQLAFHHSLLGIKINKHRGEMSASSPTSGEVPLPESVEAILRDICRSQSQPPIKNYARYGYIATLMKKYYPSQASLVRSGFQSPPTSFGTGSSSSGASPSSSPQNRSMESPFSSSHSQNPVNRIKEGFPGCSITENTSTSNSGTTIDESTELQGIQVTASKEGASTITISILFGSLQKDSISRILVVIVEAPSFEAVT</sequence>
<evidence type="ECO:0000256" key="1">
    <source>
        <dbReference type="SAM" id="MobiDB-lite"/>
    </source>
</evidence>
<feature type="compositionally biased region" description="Low complexity" evidence="1">
    <location>
        <begin position="203"/>
        <end position="217"/>
    </location>
</feature>
<gene>
    <name evidence="2" type="ORF">F511_36182</name>
</gene>
<proteinExistence type="predicted"/>
<feature type="region of interest" description="Disordered" evidence="1">
    <location>
        <begin position="152"/>
        <end position="217"/>
    </location>
</feature>
<evidence type="ECO:0000313" key="2">
    <source>
        <dbReference type="EMBL" id="KZV32634.1"/>
    </source>
</evidence>
<name>A0A2Z7BDS6_9LAMI</name>
<dbReference type="AlphaFoldDB" id="A0A2Z7BDS6"/>
<dbReference type="Proteomes" id="UP000250235">
    <property type="component" value="Unassembled WGS sequence"/>
</dbReference>
<feature type="compositionally biased region" description="Low complexity" evidence="1">
    <location>
        <begin position="154"/>
        <end position="182"/>
    </location>
</feature>
<reference evidence="2 3" key="1">
    <citation type="journal article" date="2015" name="Proc. Natl. Acad. Sci. U.S.A.">
        <title>The resurrection genome of Boea hygrometrica: A blueprint for survival of dehydration.</title>
        <authorList>
            <person name="Xiao L."/>
            <person name="Yang G."/>
            <person name="Zhang L."/>
            <person name="Yang X."/>
            <person name="Zhao S."/>
            <person name="Ji Z."/>
            <person name="Zhou Q."/>
            <person name="Hu M."/>
            <person name="Wang Y."/>
            <person name="Chen M."/>
            <person name="Xu Y."/>
            <person name="Jin H."/>
            <person name="Xiao X."/>
            <person name="Hu G."/>
            <person name="Bao F."/>
            <person name="Hu Y."/>
            <person name="Wan P."/>
            <person name="Li L."/>
            <person name="Deng X."/>
            <person name="Kuang T."/>
            <person name="Xiang C."/>
            <person name="Zhu J.K."/>
            <person name="Oliver M.J."/>
            <person name="He Y."/>
        </authorList>
    </citation>
    <scope>NUCLEOTIDE SEQUENCE [LARGE SCALE GENOMIC DNA]</scope>
    <source>
        <strain evidence="3">cv. XS01</strain>
    </source>
</reference>